<dbReference type="OrthoDB" id="3314528at2"/>
<dbReference type="PRINTS" id="PR00072">
    <property type="entry name" value="MALOXRDTASE"/>
</dbReference>
<dbReference type="EMBL" id="PEBK01000005">
    <property type="protein sequence ID" value="PJM75112.1"/>
    <property type="molecule type" value="Genomic_DNA"/>
</dbReference>
<dbReference type="InterPro" id="IPR046346">
    <property type="entry name" value="Aminoacid_DH-like_N_sf"/>
</dbReference>
<keyword evidence="10" id="KW-1185">Reference proteome</keyword>
<dbReference type="PANTHER" id="PTHR23406:SF34">
    <property type="entry name" value="NAD-DEPENDENT MALIC ENZYME, MITOCHONDRIAL"/>
    <property type="match status" value="1"/>
</dbReference>
<dbReference type="AlphaFoldDB" id="A0A2M9HE78"/>
<feature type="binding site" evidence="4">
    <location>
        <position position="382"/>
    </location>
    <ligand>
        <name>(S)-malate</name>
        <dbReference type="ChEBI" id="CHEBI:15589"/>
    </ligand>
</feature>
<evidence type="ECO:0000259" key="8">
    <source>
        <dbReference type="SMART" id="SM01274"/>
    </source>
</evidence>
<dbReference type="Pfam" id="PF00390">
    <property type="entry name" value="malic"/>
    <property type="match status" value="1"/>
</dbReference>
<dbReference type="SMART" id="SM00919">
    <property type="entry name" value="Malic_M"/>
    <property type="match status" value="1"/>
</dbReference>
<dbReference type="RefSeq" id="WP_100512938.1">
    <property type="nucleotide sequence ID" value="NZ_JAFEJQ010000019.1"/>
</dbReference>
<feature type="binding site" evidence="5">
    <location>
        <position position="212"/>
    </location>
    <ligand>
        <name>a divalent metal cation</name>
        <dbReference type="ChEBI" id="CHEBI:60240"/>
    </ligand>
</feature>
<dbReference type="SUPFAM" id="SSF51735">
    <property type="entry name" value="NAD(P)-binding Rossmann-fold domains"/>
    <property type="match status" value="1"/>
</dbReference>
<feature type="binding site" evidence="5">
    <location>
        <position position="236"/>
    </location>
    <ligand>
        <name>a divalent metal cation</name>
        <dbReference type="ChEBI" id="CHEBI:60240"/>
    </ligand>
</feature>
<comment type="caution">
    <text evidence="9">The sequence shown here is derived from an EMBL/GenBank/DDBJ whole genome shotgun (WGS) entry which is preliminary data.</text>
</comment>
<dbReference type="PANTHER" id="PTHR23406">
    <property type="entry name" value="MALIC ENZYME-RELATED"/>
    <property type="match status" value="1"/>
</dbReference>
<evidence type="ECO:0000256" key="3">
    <source>
        <dbReference type="PIRSR" id="PIRSR000106-1"/>
    </source>
</evidence>
<dbReference type="GO" id="GO:0051287">
    <property type="term" value="F:NAD binding"/>
    <property type="evidence" value="ECO:0007669"/>
    <property type="project" value="InterPro"/>
</dbReference>
<accession>A0A2M9HE78</accession>
<evidence type="ECO:0000256" key="4">
    <source>
        <dbReference type="PIRSR" id="PIRSR000106-2"/>
    </source>
</evidence>
<feature type="domain" description="Malic enzyme N-terminal" evidence="8">
    <location>
        <begin position="46"/>
        <end position="227"/>
    </location>
</feature>
<dbReference type="Pfam" id="PF03949">
    <property type="entry name" value="Malic_M"/>
    <property type="match status" value="1"/>
</dbReference>
<dbReference type="GO" id="GO:0046872">
    <property type="term" value="F:metal ion binding"/>
    <property type="evidence" value="ECO:0007669"/>
    <property type="project" value="UniProtKB-KW"/>
</dbReference>
<organism evidence="9 10">
    <name type="scientific">Bifidobacterium simiarum</name>
    <dbReference type="NCBI Taxonomy" id="2045441"/>
    <lineage>
        <taxon>Bacteria</taxon>
        <taxon>Bacillati</taxon>
        <taxon>Actinomycetota</taxon>
        <taxon>Actinomycetes</taxon>
        <taxon>Bifidobacteriales</taxon>
        <taxon>Bifidobacteriaceae</taxon>
        <taxon>Bifidobacterium</taxon>
    </lineage>
</organism>
<feature type="active site" description="Proton acceptor" evidence="3">
    <location>
        <position position="141"/>
    </location>
</feature>
<sequence>MMARNEAENPTEEIVAASDEREHAMYERFLGIDDDLEKRLYLMGVCREGPHLFYRGMARHLTEYMPIVYAPTVARSIMEYDRHYTSSDVAYVSIDHPELIKDALRKYAGDRRIELIVATDGEGILGIGDWGAQGAEILTGKLAVYTAAAGIDPSHVLPVMIDAGTNRTELLDNPRYVGNRFPRVRGERYDRFIDTFVHDCLGLYPHALLHWEDFGRPTAAPILERYRHDLLTLNDDIQGTGVTVLAALVSARRIAGTSPADTRILVFGAGTAGVGIADQLVDDLIARGGLGRDEAVARVALVDRYGLVYDDQDGLTDGQRRYARRRGEFPGLDDPTDLADVVEAFRPTVLIGTSTRAGAFDERVVRAMARHTDRPLICPISNPTELAEAKAADVIRWSEGRALVITGTPSAPVEYDGVTHRIGQGNNALMYPGICFGAIVGKARRISDGMLLAAAYAISDMIDTDDPGAAVLPPVSELPEISRRVAVAVARQAVVEGLNREPVPDVEAAVEANIWRP</sequence>
<evidence type="ECO:0000259" key="7">
    <source>
        <dbReference type="SMART" id="SM00919"/>
    </source>
</evidence>
<dbReference type="InterPro" id="IPR012302">
    <property type="entry name" value="Malic_NAD-bd"/>
</dbReference>
<protein>
    <submittedName>
        <fullName evidence="9">NAD-dependent malic enzyme</fullName>
        <ecNumber evidence="9">1.1.1.38</ecNumber>
    </submittedName>
</protein>
<dbReference type="EC" id="1.1.1.38" evidence="9"/>
<gene>
    <name evidence="9" type="ORF">CSQ87_05790</name>
</gene>
<evidence type="ECO:0000256" key="1">
    <source>
        <dbReference type="ARBA" id="ARBA00008785"/>
    </source>
</evidence>
<dbReference type="PIRSF" id="PIRSF000106">
    <property type="entry name" value="ME"/>
    <property type="match status" value="1"/>
</dbReference>
<dbReference type="NCBIfam" id="NF010052">
    <property type="entry name" value="PRK13529.1"/>
    <property type="match status" value="1"/>
</dbReference>
<dbReference type="SUPFAM" id="SSF53223">
    <property type="entry name" value="Aminoacid dehydrogenase-like, N-terminal domain"/>
    <property type="match status" value="1"/>
</dbReference>
<evidence type="ECO:0000313" key="10">
    <source>
        <dbReference type="Proteomes" id="UP000231451"/>
    </source>
</evidence>
<name>A0A2M9HE78_9BIFI</name>
<evidence type="ECO:0000256" key="6">
    <source>
        <dbReference type="RuleBase" id="RU003427"/>
    </source>
</evidence>
<feature type="binding site" evidence="4">
    <location>
        <position position="426"/>
    </location>
    <ligand>
        <name>(S)-malate</name>
        <dbReference type="ChEBI" id="CHEBI:15589"/>
    </ligand>
</feature>
<dbReference type="InterPro" id="IPR037062">
    <property type="entry name" value="Malic_N_dom_sf"/>
</dbReference>
<dbReference type="GO" id="GO:0016616">
    <property type="term" value="F:oxidoreductase activity, acting on the CH-OH group of donors, NAD or NADP as acceptor"/>
    <property type="evidence" value="ECO:0007669"/>
    <property type="project" value="InterPro"/>
</dbReference>
<evidence type="ECO:0000313" key="9">
    <source>
        <dbReference type="EMBL" id="PJM75112.1"/>
    </source>
</evidence>
<dbReference type="InterPro" id="IPR012301">
    <property type="entry name" value="Malic_N_dom"/>
</dbReference>
<feature type="active site" description="Proton donor" evidence="3">
    <location>
        <position position="69"/>
    </location>
</feature>
<dbReference type="InterPro" id="IPR001891">
    <property type="entry name" value="Malic_OxRdtase"/>
</dbReference>
<keyword evidence="5 6" id="KW-0479">Metal-binding</keyword>
<dbReference type="Gene3D" id="3.40.50.10380">
    <property type="entry name" value="Malic enzyme, N-terminal domain"/>
    <property type="match status" value="1"/>
</dbReference>
<dbReference type="GO" id="GO:0006108">
    <property type="term" value="P:malate metabolic process"/>
    <property type="evidence" value="ECO:0007669"/>
    <property type="project" value="TreeGrafter"/>
</dbReference>
<comment type="cofactor">
    <cofactor evidence="5">
        <name>Mg(2+)</name>
        <dbReference type="ChEBI" id="CHEBI:18420"/>
    </cofactor>
    <cofactor evidence="5">
        <name>Mn(2+)</name>
        <dbReference type="ChEBI" id="CHEBI:29035"/>
    </cofactor>
    <text evidence="5">Divalent metal cations. Prefers magnesium or manganese.</text>
</comment>
<feature type="domain" description="Malic enzyme NAD-binding" evidence="7">
    <location>
        <begin position="237"/>
        <end position="494"/>
    </location>
</feature>
<dbReference type="Proteomes" id="UP000231451">
    <property type="component" value="Unassembled WGS sequence"/>
</dbReference>
<evidence type="ECO:0000256" key="5">
    <source>
        <dbReference type="PIRSR" id="PIRSR000106-3"/>
    </source>
</evidence>
<dbReference type="Gene3D" id="3.40.50.720">
    <property type="entry name" value="NAD(P)-binding Rossmann-like Domain"/>
    <property type="match status" value="1"/>
</dbReference>
<dbReference type="SMART" id="SM01274">
    <property type="entry name" value="malic"/>
    <property type="match status" value="1"/>
</dbReference>
<reference evidence="9 10" key="1">
    <citation type="submission" date="2017-10" db="EMBL/GenBank/DDBJ databases">
        <title>Draft genome sequences of strains TRE 1, TRE 9, TRE H and TRI 7, isolated from tamarins, belonging to four potential novel Bifidobacterium species.</title>
        <authorList>
            <person name="Mattarelli P."/>
            <person name="Modesto M."/>
            <person name="Puglisi E."/>
            <person name="Morelli L."/>
            <person name="Spezio C."/>
            <person name="Bonetti A."/>
            <person name="Sandri C."/>
        </authorList>
    </citation>
    <scope>NUCLEOTIDE SEQUENCE [LARGE SCALE GENOMIC DNA]</scope>
    <source>
        <strain evidence="10">TRI7</strain>
    </source>
</reference>
<dbReference type="GO" id="GO:0005829">
    <property type="term" value="C:cytosol"/>
    <property type="evidence" value="ECO:0007669"/>
    <property type="project" value="TreeGrafter"/>
</dbReference>
<feature type="binding site" evidence="5">
    <location>
        <position position="213"/>
    </location>
    <ligand>
        <name>a divalent metal cation</name>
        <dbReference type="ChEBI" id="CHEBI:60240"/>
    </ligand>
</feature>
<comment type="similarity">
    <text evidence="1 6">Belongs to the malic enzymes family.</text>
</comment>
<dbReference type="InterPro" id="IPR036291">
    <property type="entry name" value="NAD(P)-bd_dom_sf"/>
</dbReference>
<proteinExistence type="inferred from homology"/>
<evidence type="ECO:0000256" key="2">
    <source>
        <dbReference type="ARBA" id="ARBA00023027"/>
    </source>
</evidence>
<dbReference type="GO" id="GO:0004470">
    <property type="term" value="F:malic enzyme activity"/>
    <property type="evidence" value="ECO:0007669"/>
    <property type="project" value="InterPro"/>
</dbReference>
<keyword evidence="2" id="KW-0520">NAD</keyword>
<keyword evidence="9" id="KW-0560">Oxidoreductase</keyword>